<feature type="compositionally biased region" description="Polar residues" evidence="10">
    <location>
        <begin position="1"/>
        <end position="19"/>
    </location>
</feature>
<dbReference type="PROSITE" id="PS50026">
    <property type="entry name" value="EGF_3"/>
    <property type="match status" value="1"/>
</dbReference>
<evidence type="ECO:0000256" key="2">
    <source>
        <dbReference type="ARBA" id="ARBA00022475"/>
    </source>
</evidence>
<feature type="transmembrane region" description="Helical" evidence="11">
    <location>
        <begin position="293"/>
        <end position="316"/>
    </location>
</feature>
<evidence type="ECO:0000256" key="11">
    <source>
        <dbReference type="SAM" id="Phobius"/>
    </source>
</evidence>
<name>A0A3Q7PC69_CALUR</name>
<reference key="1">
    <citation type="submission" date="2019-01" db="UniProtKB">
        <authorList>
            <consortium name="RefSeq"/>
        </authorList>
    </citation>
    <scope>IDENTIFICATION</scope>
</reference>
<keyword evidence="8" id="KW-0325">Glycoprotein</keyword>
<dbReference type="PROSITE" id="PS01186">
    <property type="entry name" value="EGF_2"/>
    <property type="match status" value="1"/>
</dbReference>
<dbReference type="AlphaFoldDB" id="A0A3Q7PC69"/>
<evidence type="ECO:0000256" key="3">
    <source>
        <dbReference type="ARBA" id="ARBA00022536"/>
    </source>
</evidence>
<keyword evidence="5" id="KW-0677">Repeat</keyword>
<evidence type="ECO:0000256" key="6">
    <source>
        <dbReference type="ARBA" id="ARBA00023136"/>
    </source>
</evidence>
<dbReference type="SMART" id="SM00200">
    <property type="entry name" value="SEA"/>
    <property type="match status" value="1"/>
</dbReference>
<evidence type="ECO:0000313" key="14">
    <source>
        <dbReference type="Proteomes" id="UP000286641"/>
    </source>
</evidence>
<dbReference type="Proteomes" id="UP000286641">
    <property type="component" value="Unplaced"/>
</dbReference>
<dbReference type="PANTHER" id="PTHR24037">
    <property type="entry name" value="HEART DEVELOPMENT PROTEIN WITH EGF-LIKE DOMAINS 1"/>
    <property type="match status" value="1"/>
</dbReference>
<dbReference type="Pfam" id="PF01390">
    <property type="entry name" value="SEA"/>
    <property type="match status" value="1"/>
</dbReference>
<feature type="domain" description="SEA" evidence="12">
    <location>
        <begin position="82"/>
        <end position="205"/>
    </location>
</feature>
<evidence type="ECO:0000256" key="1">
    <source>
        <dbReference type="ARBA" id="ARBA00004236"/>
    </source>
</evidence>
<dbReference type="InterPro" id="IPR000742">
    <property type="entry name" value="EGF"/>
</dbReference>
<keyword evidence="14" id="KW-1185">Reference proteome</keyword>
<dbReference type="PANTHER" id="PTHR24037:SF10">
    <property type="entry name" value="MUCIN-13"/>
    <property type="match status" value="1"/>
</dbReference>
<accession>A0A3Q7PC69</accession>
<evidence type="ECO:0000256" key="4">
    <source>
        <dbReference type="ARBA" id="ARBA00022729"/>
    </source>
</evidence>
<comment type="caution">
    <text evidence="9">Lacks conserved residue(s) required for the propagation of feature annotation.</text>
</comment>
<keyword evidence="3 9" id="KW-0245">EGF-like domain</keyword>
<keyword evidence="4" id="KW-0732">Signal</keyword>
<reference evidence="15" key="2">
    <citation type="submission" date="2025-08" db="UniProtKB">
        <authorList>
            <consortium name="RefSeq"/>
        </authorList>
    </citation>
    <scope>IDENTIFICATION</scope>
    <source>
        <tissue evidence="15">Blood</tissue>
    </source>
</reference>
<evidence type="ECO:0000256" key="7">
    <source>
        <dbReference type="ARBA" id="ARBA00023157"/>
    </source>
</evidence>
<feature type="region of interest" description="Disordered" evidence="10">
    <location>
        <begin position="361"/>
        <end position="383"/>
    </location>
</feature>
<keyword evidence="6 11" id="KW-0472">Membrane</keyword>
<protein>
    <submittedName>
        <fullName evidence="15">Mucin-13</fullName>
    </submittedName>
</protein>
<feature type="region of interest" description="Disordered" evidence="10">
    <location>
        <begin position="1"/>
        <end position="47"/>
    </location>
</feature>
<dbReference type="CTD" id="56667"/>
<dbReference type="InParanoid" id="A0A3Q7PC69"/>
<keyword evidence="11" id="KW-0812">Transmembrane</keyword>
<sequence length="383" mass="41633">MNNNGSTVTPITQNNSSEAVTPVTSGSVTSSKISTTKPGPTVPRNPCQGDPCKGGSSCVILNDTHFCLCLLGYYYNSSTCKKGKLFPGSITVKVSETSDWGDKNSMAYQKLHIQITDFFKNTFGNSDYGQTVINNVSTSSARSEVRAGDNVVVVEVLNIFTETTKETEKTVAESIKKAIQNNLAGITRYNFQTLCDYYGCEEENKQDDCSNGLLCKCKQGMERPNPQVPMCVASAIKCPDTCNADNNMQCLVNEKSGSPECVCLSGYKEYVPGICQECAFGYSGVNCEDKFQLILTVVGTIGGALILCLLIALIFLASQKNKNKNTEEQNLIENDFQNLRLQQTTGFSNLGADGSIFPKVRANVSSQPPNPYAHGRSMPRPDY</sequence>
<evidence type="ECO:0000256" key="8">
    <source>
        <dbReference type="ARBA" id="ARBA00023180"/>
    </source>
</evidence>
<feature type="domain" description="EGF-like" evidence="13">
    <location>
        <begin position="43"/>
        <end position="81"/>
    </location>
</feature>
<dbReference type="InterPro" id="IPR000082">
    <property type="entry name" value="SEA_dom"/>
</dbReference>
<evidence type="ECO:0000259" key="12">
    <source>
        <dbReference type="PROSITE" id="PS50024"/>
    </source>
</evidence>
<feature type="compositionally biased region" description="Low complexity" evidence="10">
    <location>
        <begin position="20"/>
        <end position="31"/>
    </location>
</feature>
<comment type="subcellular location">
    <subcellularLocation>
        <location evidence="1">Cell membrane</location>
    </subcellularLocation>
</comment>
<proteinExistence type="predicted"/>
<evidence type="ECO:0000313" key="15">
    <source>
        <dbReference type="RefSeq" id="XP_025731359.1"/>
    </source>
</evidence>
<evidence type="ECO:0000256" key="10">
    <source>
        <dbReference type="SAM" id="MobiDB-lite"/>
    </source>
</evidence>
<keyword evidence="11" id="KW-1133">Transmembrane helix</keyword>
<keyword evidence="2" id="KW-1003">Cell membrane</keyword>
<gene>
    <name evidence="15" type="primary">MUC13</name>
</gene>
<evidence type="ECO:0000256" key="9">
    <source>
        <dbReference type="PROSITE-ProRule" id="PRU00076"/>
    </source>
</evidence>
<keyword evidence="7" id="KW-1015">Disulfide bond</keyword>
<organism evidence="14 15">
    <name type="scientific">Callorhinus ursinus</name>
    <name type="common">Northern fur seal</name>
    <dbReference type="NCBI Taxonomy" id="34884"/>
    <lineage>
        <taxon>Eukaryota</taxon>
        <taxon>Metazoa</taxon>
        <taxon>Chordata</taxon>
        <taxon>Craniata</taxon>
        <taxon>Vertebrata</taxon>
        <taxon>Euteleostomi</taxon>
        <taxon>Mammalia</taxon>
        <taxon>Eutheria</taxon>
        <taxon>Laurasiatheria</taxon>
        <taxon>Carnivora</taxon>
        <taxon>Caniformia</taxon>
        <taxon>Pinnipedia</taxon>
        <taxon>Otariidae</taxon>
        <taxon>Callorhinus</taxon>
    </lineage>
</organism>
<dbReference type="SMART" id="SM00181">
    <property type="entry name" value="EGF"/>
    <property type="match status" value="3"/>
</dbReference>
<evidence type="ECO:0000256" key="5">
    <source>
        <dbReference type="ARBA" id="ARBA00022737"/>
    </source>
</evidence>
<dbReference type="PROSITE" id="PS50024">
    <property type="entry name" value="SEA"/>
    <property type="match status" value="1"/>
</dbReference>
<dbReference type="RefSeq" id="XP_025731359.1">
    <property type="nucleotide sequence ID" value="XM_025875574.1"/>
</dbReference>
<dbReference type="GO" id="GO:0005886">
    <property type="term" value="C:plasma membrane"/>
    <property type="evidence" value="ECO:0007669"/>
    <property type="project" value="UniProtKB-SubCell"/>
</dbReference>
<evidence type="ECO:0000259" key="13">
    <source>
        <dbReference type="PROSITE" id="PS50026"/>
    </source>
</evidence>